<dbReference type="InterPro" id="IPR001245">
    <property type="entry name" value="Ser-Thr/Tyr_kinase_cat_dom"/>
</dbReference>
<organism evidence="12 13">
    <name type="scientific">Ambispora gerdemannii</name>
    <dbReference type="NCBI Taxonomy" id="144530"/>
    <lineage>
        <taxon>Eukaryota</taxon>
        <taxon>Fungi</taxon>
        <taxon>Fungi incertae sedis</taxon>
        <taxon>Mucoromycota</taxon>
        <taxon>Glomeromycotina</taxon>
        <taxon>Glomeromycetes</taxon>
        <taxon>Archaeosporales</taxon>
        <taxon>Ambisporaceae</taxon>
        <taxon>Ambispora</taxon>
    </lineage>
</organism>
<dbReference type="GO" id="GO:0004674">
    <property type="term" value="F:protein serine/threonine kinase activity"/>
    <property type="evidence" value="ECO:0007669"/>
    <property type="project" value="UniProtKB-KW"/>
</dbReference>
<feature type="compositionally biased region" description="Polar residues" evidence="10">
    <location>
        <begin position="703"/>
        <end position="715"/>
    </location>
</feature>
<comment type="caution">
    <text evidence="12">The sequence shown here is derived from an EMBL/GenBank/DDBJ whole genome shotgun (WGS) entry which is preliminary data.</text>
</comment>
<evidence type="ECO:0000256" key="7">
    <source>
        <dbReference type="ARBA" id="ARBA00022840"/>
    </source>
</evidence>
<dbReference type="PRINTS" id="PR00109">
    <property type="entry name" value="TYRKINASE"/>
</dbReference>
<dbReference type="PROSITE" id="PS00108">
    <property type="entry name" value="PROTEIN_KINASE_ST"/>
    <property type="match status" value="1"/>
</dbReference>
<evidence type="ECO:0000256" key="2">
    <source>
        <dbReference type="ARBA" id="ARBA00012513"/>
    </source>
</evidence>
<evidence type="ECO:0000256" key="6">
    <source>
        <dbReference type="ARBA" id="ARBA00022777"/>
    </source>
</evidence>
<dbReference type="Pfam" id="PF00069">
    <property type="entry name" value="Pkinase"/>
    <property type="match status" value="1"/>
</dbReference>
<keyword evidence="6" id="KW-0418">Kinase</keyword>
<dbReference type="SUPFAM" id="SSF56112">
    <property type="entry name" value="Protein kinase-like (PK-like)"/>
    <property type="match status" value="1"/>
</dbReference>
<feature type="compositionally biased region" description="Low complexity" evidence="10">
    <location>
        <begin position="728"/>
        <end position="746"/>
    </location>
</feature>
<feature type="compositionally biased region" description="Low complexity" evidence="10">
    <location>
        <begin position="419"/>
        <end position="446"/>
    </location>
</feature>
<feature type="region of interest" description="Disordered" evidence="10">
    <location>
        <begin position="310"/>
        <end position="382"/>
    </location>
</feature>
<feature type="compositionally biased region" description="Low complexity" evidence="10">
    <location>
        <begin position="563"/>
        <end position="574"/>
    </location>
</feature>
<dbReference type="EMBL" id="CAJVPL010000103">
    <property type="protein sequence ID" value="CAG8447256.1"/>
    <property type="molecule type" value="Genomic_DNA"/>
</dbReference>
<dbReference type="GO" id="GO:0005737">
    <property type="term" value="C:cytoplasm"/>
    <property type="evidence" value="ECO:0007669"/>
    <property type="project" value="TreeGrafter"/>
</dbReference>
<evidence type="ECO:0000259" key="11">
    <source>
        <dbReference type="PROSITE" id="PS50011"/>
    </source>
</evidence>
<protein>
    <recommendedName>
        <fullName evidence="2">non-specific serine/threonine protein kinase</fullName>
        <ecNumber evidence="2">2.7.11.1</ecNumber>
    </recommendedName>
</protein>
<dbReference type="InterPro" id="IPR050629">
    <property type="entry name" value="STE20/SPS1-PAK"/>
</dbReference>
<feature type="compositionally biased region" description="Polar residues" evidence="10">
    <location>
        <begin position="310"/>
        <end position="336"/>
    </location>
</feature>
<dbReference type="Proteomes" id="UP000789831">
    <property type="component" value="Unassembled WGS sequence"/>
</dbReference>
<feature type="region of interest" description="Disordered" evidence="10">
    <location>
        <begin position="269"/>
        <end position="298"/>
    </location>
</feature>
<feature type="compositionally biased region" description="Polar residues" evidence="10">
    <location>
        <begin position="681"/>
        <end position="692"/>
    </location>
</feature>
<dbReference type="PANTHER" id="PTHR48012:SF21">
    <property type="entry name" value="PH DOMAIN-CONTAINING PROTEIN"/>
    <property type="match status" value="1"/>
</dbReference>
<evidence type="ECO:0000256" key="1">
    <source>
        <dbReference type="ARBA" id="ARBA00008874"/>
    </source>
</evidence>
<dbReference type="EC" id="2.7.11.1" evidence="2"/>
<reference evidence="12" key="1">
    <citation type="submission" date="2021-06" db="EMBL/GenBank/DDBJ databases">
        <authorList>
            <person name="Kallberg Y."/>
            <person name="Tangrot J."/>
            <person name="Rosling A."/>
        </authorList>
    </citation>
    <scope>NUCLEOTIDE SEQUENCE</scope>
    <source>
        <strain evidence="12">MT106</strain>
    </source>
</reference>
<evidence type="ECO:0000256" key="8">
    <source>
        <dbReference type="ARBA" id="ARBA00047899"/>
    </source>
</evidence>
<dbReference type="InterPro" id="IPR011009">
    <property type="entry name" value="Kinase-like_dom_sf"/>
</dbReference>
<accession>A0A9N8V8V1</accession>
<feature type="domain" description="Protein kinase" evidence="11">
    <location>
        <begin position="1"/>
        <end position="240"/>
    </location>
</feature>
<dbReference type="AlphaFoldDB" id="A0A9N8V8V1"/>
<feature type="compositionally biased region" description="Low complexity" evidence="10">
    <location>
        <begin position="602"/>
        <end position="631"/>
    </location>
</feature>
<feature type="compositionally biased region" description="Polar residues" evidence="10">
    <location>
        <begin position="361"/>
        <end position="376"/>
    </location>
</feature>
<dbReference type="InterPro" id="IPR000719">
    <property type="entry name" value="Prot_kinase_dom"/>
</dbReference>
<feature type="region of interest" description="Disordered" evidence="10">
    <location>
        <begin position="406"/>
        <end position="454"/>
    </location>
</feature>
<feature type="compositionally biased region" description="Acidic residues" evidence="10">
    <location>
        <begin position="283"/>
        <end position="298"/>
    </location>
</feature>
<name>A0A9N8V8V1_9GLOM</name>
<evidence type="ECO:0000313" key="13">
    <source>
        <dbReference type="Proteomes" id="UP000789831"/>
    </source>
</evidence>
<dbReference type="OrthoDB" id="248923at2759"/>
<feature type="compositionally biased region" description="Low complexity" evidence="10">
    <location>
        <begin position="490"/>
        <end position="499"/>
    </location>
</feature>
<feature type="compositionally biased region" description="Low complexity" evidence="10">
    <location>
        <begin position="515"/>
        <end position="529"/>
    </location>
</feature>
<dbReference type="GO" id="GO:0005524">
    <property type="term" value="F:ATP binding"/>
    <property type="evidence" value="ECO:0007669"/>
    <property type="project" value="UniProtKB-KW"/>
</dbReference>
<feature type="region of interest" description="Disordered" evidence="10">
    <location>
        <begin position="488"/>
        <end position="715"/>
    </location>
</feature>
<comment type="similarity">
    <text evidence="1">Belongs to the protein kinase superfamily. STE Ser/Thr protein kinase family. STE20 subfamily.</text>
</comment>
<dbReference type="PANTHER" id="PTHR48012">
    <property type="entry name" value="STERILE20-LIKE KINASE, ISOFORM B-RELATED"/>
    <property type="match status" value="1"/>
</dbReference>
<feature type="compositionally biased region" description="Low complexity" evidence="10">
    <location>
        <begin position="643"/>
        <end position="680"/>
    </location>
</feature>
<keyword evidence="13" id="KW-1185">Reference proteome</keyword>
<dbReference type="FunFam" id="1.10.510.10:FF:000499">
    <property type="entry name" value="Serine/threonine-protein kinase KIC1"/>
    <property type="match status" value="1"/>
</dbReference>
<dbReference type="Gene3D" id="1.10.510.10">
    <property type="entry name" value="Transferase(Phosphotransferase) domain 1"/>
    <property type="match status" value="1"/>
</dbReference>
<dbReference type="InterPro" id="IPR008271">
    <property type="entry name" value="Ser/Thr_kinase_AS"/>
</dbReference>
<sequence length="879" mass="96392">MERINNETNEVVAIKVLNLDTEEDDVADIRKELNYLSQLKHSESQNITRYYASFLHGTKLWIVMEYAAGGSIRELMRAGRIEEKYISVITKEVLQALSYLHKCKIIHRDIKAANILLTAEGKVQLCDFGVAGQLTATSSKRTSFVGTPYWMAPEVITEGATYDTKADIWSLGITVYEIATGNPPFADQSAHKAIQLIPRSPPAQLEGPFQVPIKEFVSKCLNESPEERPTADDLIKQKFIKNASKLPNGLLRDLKVRYDNWKQATGYRHSFSDPFSTPSSESDGFDLEDDRQPDDDYDWEFDTVRSSVSSFTTHRKSQSTGSLTSNPDSTFASSPLVTAGTGGATGSLLSPVLESSDEQHNASNDSQQQSYFTDSETQNEKDHTMLARSRNLSLEFPPHRLLQLFEPDTSTNSDSQSFNDKNNNVNNGNYNYNYGYGSNYPDSNNNTEPSPTFLSTPTISIPSVSAMNSMISPAAQIAEDLASRTITKFSSSSSNNNDQDPPPSSTSNKSFGATSSLVRSNSLSSGVRSNNDKINNKDFRHDFHIKDLPKPEIKFPPPQSADNNNGNNSNNGMGTPISQNYPYLNNGLLSPTMDMGNQKVDQQQPQPSPTLLSPTFSSPPISPSTQQRSSPMNVRRPTITGASEMSSFNFPSISSSSTIVGSDSGSGSGYQYSSSSPTRSVLASSSPSTSFTRPLPTRHMSFDTPNDSSAITRTPSSGELIPIRLKHQQQQNDSNNSNANNGGIVIGGSNNSSNLLVHGTRQRSVSVNSSNIQARFHTKFPILTEAEKSTHLLSPSPTANTSTATTHFPYQQPVSLSPTRNIFATETTILNAGPEIRPLKMDNYRATKEVCEDLSVATDDLIRWLGLLDAGFGELLKRF</sequence>
<evidence type="ECO:0000256" key="5">
    <source>
        <dbReference type="ARBA" id="ARBA00022741"/>
    </source>
</evidence>
<evidence type="ECO:0000256" key="4">
    <source>
        <dbReference type="ARBA" id="ARBA00022679"/>
    </source>
</evidence>
<evidence type="ECO:0000313" key="12">
    <source>
        <dbReference type="EMBL" id="CAG8447256.1"/>
    </source>
</evidence>
<comment type="catalytic activity">
    <reaction evidence="9">
        <text>L-seryl-[protein] + ATP = O-phospho-L-seryl-[protein] + ADP + H(+)</text>
        <dbReference type="Rhea" id="RHEA:17989"/>
        <dbReference type="Rhea" id="RHEA-COMP:9863"/>
        <dbReference type="Rhea" id="RHEA-COMP:11604"/>
        <dbReference type="ChEBI" id="CHEBI:15378"/>
        <dbReference type="ChEBI" id="CHEBI:29999"/>
        <dbReference type="ChEBI" id="CHEBI:30616"/>
        <dbReference type="ChEBI" id="CHEBI:83421"/>
        <dbReference type="ChEBI" id="CHEBI:456216"/>
        <dbReference type="EC" id="2.7.11.1"/>
    </reaction>
</comment>
<feature type="compositionally biased region" description="Polar residues" evidence="10">
    <location>
        <begin position="408"/>
        <end position="418"/>
    </location>
</feature>
<proteinExistence type="inferred from homology"/>
<keyword evidence="5" id="KW-0547">Nucleotide-binding</keyword>
<evidence type="ECO:0000256" key="9">
    <source>
        <dbReference type="ARBA" id="ARBA00048679"/>
    </source>
</evidence>
<keyword evidence="7" id="KW-0067">ATP-binding</keyword>
<feature type="compositionally biased region" description="Basic and acidic residues" evidence="10">
    <location>
        <begin position="530"/>
        <end position="553"/>
    </location>
</feature>
<feature type="compositionally biased region" description="Polar residues" evidence="10">
    <location>
        <begin position="576"/>
        <end position="589"/>
    </location>
</feature>
<keyword evidence="3" id="KW-0723">Serine/threonine-protein kinase</keyword>
<evidence type="ECO:0000256" key="3">
    <source>
        <dbReference type="ARBA" id="ARBA00022527"/>
    </source>
</evidence>
<feature type="region of interest" description="Disordered" evidence="10">
    <location>
        <begin position="727"/>
        <end position="746"/>
    </location>
</feature>
<dbReference type="SMART" id="SM00220">
    <property type="entry name" value="S_TKc"/>
    <property type="match status" value="1"/>
</dbReference>
<dbReference type="PROSITE" id="PS50011">
    <property type="entry name" value="PROTEIN_KINASE_DOM"/>
    <property type="match status" value="1"/>
</dbReference>
<keyword evidence="4" id="KW-0808">Transferase</keyword>
<comment type="catalytic activity">
    <reaction evidence="8">
        <text>L-threonyl-[protein] + ATP = O-phospho-L-threonyl-[protein] + ADP + H(+)</text>
        <dbReference type="Rhea" id="RHEA:46608"/>
        <dbReference type="Rhea" id="RHEA-COMP:11060"/>
        <dbReference type="Rhea" id="RHEA-COMP:11605"/>
        <dbReference type="ChEBI" id="CHEBI:15378"/>
        <dbReference type="ChEBI" id="CHEBI:30013"/>
        <dbReference type="ChEBI" id="CHEBI:30616"/>
        <dbReference type="ChEBI" id="CHEBI:61977"/>
        <dbReference type="ChEBI" id="CHEBI:456216"/>
        <dbReference type="EC" id="2.7.11.1"/>
    </reaction>
</comment>
<evidence type="ECO:0000256" key="10">
    <source>
        <dbReference type="SAM" id="MobiDB-lite"/>
    </source>
</evidence>
<feature type="compositionally biased region" description="Polar residues" evidence="10">
    <location>
        <begin position="273"/>
        <end position="282"/>
    </location>
</feature>
<gene>
    <name evidence="12" type="ORF">AGERDE_LOCUS1498</name>
</gene>